<dbReference type="VEuPathDB" id="FungiDB:LELG_04737"/>
<dbReference type="GO" id="GO:0000981">
    <property type="term" value="F:DNA-binding transcription factor activity, RNA polymerase II-specific"/>
    <property type="evidence" value="ECO:0007669"/>
    <property type="project" value="TreeGrafter"/>
</dbReference>
<sequence>MDEDSNTTYIDQLLNYTPQSCEYTQCSQAKTPTSIHSEEQLQLEEFKVRNYQNVEQDNINRTKMLNQATSILGISMFELRLLKYFDAACISIFSHDIITPVHDAWKYKVPHLFFQSDLVRQLIFSFAAMGLSTAMDLEFVQFTDNYTYIEYDPIQEEEEEKEEEAKEEIEKRHIQTTTSSASTQMYFQPSKYFLQTISKTRDVINNAQVVHNGGFLSQSIAKELAVSSILTYSFLGLQPHRLIKLINFDKLNYEEPDMISIAYGSRETLGKCEPTIVNSDIGGLLFFPSYNGRSGPLLKDCDFPIIKDLVHGLYETMDAGDITPETSHDMCFLHVQIQCLSHTMFGVQQYGFPLPLFRYLMILTEEFKTMLYAKHPYALRILYVYSCLNAIAGFHFNKCHSIWRDYIQWYAEQVANRVDANKWVWYEMDECLYELVMKQYYTMLDFSNFSYFDPKISLCQIKEYGKE</sequence>
<evidence type="ECO:0000313" key="2">
    <source>
        <dbReference type="Proteomes" id="UP000001996"/>
    </source>
</evidence>
<name>A5E548_LODEL</name>
<dbReference type="AlphaFoldDB" id="A5E548"/>
<gene>
    <name evidence="1" type="ORF">LELG_04737</name>
</gene>
<organism evidence="1 2">
    <name type="scientific">Lodderomyces elongisporus (strain ATCC 11503 / CBS 2605 / JCM 1781 / NBRC 1676 / NRRL YB-4239)</name>
    <name type="common">Yeast</name>
    <name type="synonym">Saccharomyces elongisporus</name>
    <dbReference type="NCBI Taxonomy" id="379508"/>
    <lineage>
        <taxon>Eukaryota</taxon>
        <taxon>Fungi</taxon>
        <taxon>Dikarya</taxon>
        <taxon>Ascomycota</taxon>
        <taxon>Saccharomycotina</taxon>
        <taxon>Pichiomycetes</taxon>
        <taxon>Debaryomycetaceae</taxon>
        <taxon>Candida/Lodderomyces clade</taxon>
        <taxon>Lodderomyces</taxon>
    </lineage>
</organism>
<dbReference type="KEGG" id="lel:PVL30_005468"/>
<dbReference type="PANTHER" id="PTHR47657">
    <property type="entry name" value="STEROL REGULATORY ELEMENT-BINDING PROTEIN ECM22"/>
    <property type="match status" value="1"/>
</dbReference>
<evidence type="ECO:0000313" key="1">
    <source>
        <dbReference type="EMBL" id="EDK46556.1"/>
    </source>
</evidence>
<dbReference type="STRING" id="379508.A5E548"/>
<keyword evidence="2" id="KW-1185">Reference proteome</keyword>
<dbReference type="InterPro" id="IPR052400">
    <property type="entry name" value="Zn2-C6_fungal_TF"/>
</dbReference>
<dbReference type="GeneID" id="5230911"/>
<protein>
    <submittedName>
        <fullName evidence="1">Uncharacterized protein</fullName>
    </submittedName>
</protein>
<dbReference type="OMA" id="MISIAYG"/>
<dbReference type="InParanoid" id="A5E548"/>
<accession>A5E548</accession>
<dbReference type="eggNOG" id="ENOG502QW5G">
    <property type="taxonomic scope" value="Eukaryota"/>
</dbReference>
<dbReference type="OrthoDB" id="3546279at2759"/>
<dbReference type="HOGENOM" id="CLU_034207_0_0_1"/>
<dbReference type="Proteomes" id="UP000001996">
    <property type="component" value="Unassembled WGS sequence"/>
</dbReference>
<proteinExistence type="predicted"/>
<reference evidence="1 2" key="1">
    <citation type="journal article" date="2009" name="Nature">
        <title>Evolution of pathogenicity and sexual reproduction in eight Candida genomes.</title>
        <authorList>
            <person name="Butler G."/>
            <person name="Rasmussen M.D."/>
            <person name="Lin M.F."/>
            <person name="Santos M.A."/>
            <person name="Sakthikumar S."/>
            <person name="Munro C.A."/>
            <person name="Rheinbay E."/>
            <person name="Grabherr M."/>
            <person name="Forche A."/>
            <person name="Reedy J.L."/>
            <person name="Agrafioti I."/>
            <person name="Arnaud M.B."/>
            <person name="Bates S."/>
            <person name="Brown A.J."/>
            <person name="Brunke S."/>
            <person name="Costanzo M.C."/>
            <person name="Fitzpatrick D.A."/>
            <person name="de Groot P.W."/>
            <person name="Harris D."/>
            <person name="Hoyer L.L."/>
            <person name="Hube B."/>
            <person name="Klis F.M."/>
            <person name="Kodira C."/>
            <person name="Lennard N."/>
            <person name="Logue M.E."/>
            <person name="Martin R."/>
            <person name="Neiman A.M."/>
            <person name="Nikolaou E."/>
            <person name="Quail M.A."/>
            <person name="Quinn J."/>
            <person name="Santos M.C."/>
            <person name="Schmitzberger F.F."/>
            <person name="Sherlock G."/>
            <person name="Shah P."/>
            <person name="Silverstein K.A."/>
            <person name="Skrzypek M.S."/>
            <person name="Soll D."/>
            <person name="Staggs R."/>
            <person name="Stansfield I."/>
            <person name="Stumpf M.P."/>
            <person name="Sudbery P.E."/>
            <person name="Srikantha T."/>
            <person name="Zeng Q."/>
            <person name="Berman J."/>
            <person name="Berriman M."/>
            <person name="Heitman J."/>
            <person name="Gow N.A."/>
            <person name="Lorenz M.C."/>
            <person name="Birren B.W."/>
            <person name="Kellis M."/>
            <person name="Cuomo C.A."/>
        </authorList>
    </citation>
    <scope>NUCLEOTIDE SEQUENCE [LARGE SCALE GENOMIC DNA]</scope>
    <source>
        <strain evidence="2">ATCC 11503 / BCRC 21390 / CBS 2605 / JCM 1781 / NBRC 1676 / NRRL YB-4239</strain>
    </source>
</reference>
<dbReference type="PANTHER" id="PTHR47657:SF7">
    <property type="entry name" value="STEROL REGULATORY ELEMENT-BINDING PROTEIN ECM22"/>
    <property type="match status" value="1"/>
</dbReference>
<dbReference type="EMBL" id="CH981530">
    <property type="protein sequence ID" value="EDK46556.1"/>
    <property type="molecule type" value="Genomic_DNA"/>
</dbReference>